<sequence>MSLGEAMSRIDDVIHSPVRFTIMAALSSVDDATYQVLKEELGISYALLSKHAAILENQGYLEAQKSFLAKKPQTVFRLTRSGRKAFRAHTMALRDIQRGLR</sequence>
<name>A0ABW4Q700_9MICC</name>
<dbReference type="InterPro" id="IPR036388">
    <property type="entry name" value="WH-like_DNA-bd_sf"/>
</dbReference>
<organism evidence="2 3">
    <name type="scientific">Arthrobacter flavus</name>
    <dbReference type="NCBI Taxonomy" id="95172"/>
    <lineage>
        <taxon>Bacteria</taxon>
        <taxon>Bacillati</taxon>
        <taxon>Actinomycetota</taxon>
        <taxon>Actinomycetes</taxon>
        <taxon>Micrococcales</taxon>
        <taxon>Micrococcaceae</taxon>
        <taxon>Arthrobacter</taxon>
    </lineage>
</organism>
<proteinExistence type="predicted"/>
<dbReference type="Gene3D" id="1.10.10.10">
    <property type="entry name" value="Winged helix-like DNA-binding domain superfamily/Winged helix DNA-binding domain"/>
    <property type="match status" value="1"/>
</dbReference>
<dbReference type="SUPFAM" id="SSF46785">
    <property type="entry name" value="Winged helix' DNA-binding domain"/>
    <property type="match status" value="1"/>
</dbReference>
<dbReference type="InterPro" id="IPR027395">
    <property type="entry name" value="WH_DNA-bd_dom"/>
</dbReference>
<dbReference type="RefSeq" id="WP_343878759.1">
    <property type="nucleotide sequence ID" value="NZ_BAAAIJ010000027.1"/>
</dbReference>
<evidence type="ECO:0000313" key="2">
    <source>
        <dbReference type="EMBL" id="MFD1846469.1"/>
    </source>
</evidence>
<dbReference type="Pfam" id="PF13601">
    <property type="entry name" value="HTH_34"/>
    <property type="match status" value="1"/>
</dbReference>
<evidence type="ECO:0000259" key="1">
    <source>
        <dbReference type="Pfam" id="PF13601"/>
    </source>
</evidence>
<accession>A0ABW4Q700</accession>
<protein>
    <submittedName>
        <fullName evidence="2">Winged helix-turn-helix domain-containing protein</fullName>
    </submittedName>
</protein>
<dbReference type="EMBL" id="JBHUGA010000016">
    <property type="protein sequence ID" value="MFD1846469.1"/>
    <property type="molecule type" value="Genomic_DNA"/>
</dbReference>
<gene>
    <name evidence="2" type="ORF">ACFSFX_07655</name>
</gene>
<evidence type="ECO:0000313" key="3">
    <source>
        <dbReference type="Proteomes" id="UP001597307"/>
    </source>
</evidence>
<comment type="caution">
    <text evidence="2">The sequence shown here is derived from an EMBL/GenBank/DDBJ whole genome shotgun (WGS) entry which is preliminary data.</text>
</comment>
<dbReference type="InterPro" id="IPR036390">
    <property type="entry name" value="WH_DNA-bd_sf"/>
</dbReference>
<keyword evidence="3" id="KW-1185">Reference proteome</keyword>
<dbReference type="Proteomes" id="UP001597307">
    <property type="component" value="Unassembled WGS sequence"/>
</dbReference>
<reference evidence="3" key="1">
    <citation type="journal article" date="2019" name="Int. J. Syst. Evol. Microbiol.">
        <title>The Global Catalogue of Microorganisms (GCM) 10K type strain sequencing project: providing services to taxonomists for standard genome sequencing and annotation.</title>
        <authorList>
            <consortium name="The Broad Institute Genomics Platform"/>
            <consortium name="The Broad Institute Genome Sequencing Center for Infectious Disease"/>
            <person name="Wu L."/>
            <person name="Ma J."/>
        </authorList>
    </citation>
    <scope>NUCLEOTIDE SEQUENCE [LARGE SCALE GENOMIC DNA]</scope>
    <source>
        <strain evidence="3">JCM 11496</strain>
    </source>
</reference>
<dbReference type="PANTHER" id="PTHR37318">
    <property type="entry name" value="BSL7504 PROTEIN"/>
    <property type="match status" value="1"/>
</dbReference>
<feature type="domain" description="Winged helix DNA-binding" evidence="1">
    <location>
        <begin position="18"/>
        <end position="95"/>
    </location>
</feature>
<dbReference type="PANTHER" id="PTHR37318:SF1">
    <property type="entry name" value="BSL7504 PROTEIN"/>
    <property type="match status" value="1"/>
</dbReference>